<protein>
    <submittedName>
        <fullName evidence="3">Grb10 interacting GYF, putative</fullName>
    </submittedName>
</protein>
<dbReference type="RefSeq" id="XP_028867091.1">
    <property type="nucleotide sequence ID" value="XM_029011258.1"/>
</dbReference>
<dbReference type="AlphaFoldDB" id="A0A2H6KCX5"/>
<dbReference type="SMART" id="SM00444">
    <property type="entry name" value="GYF"/>
    <property type="match status" value="1"/>
</dbReference>
<feature type="region of interest" description="Disordered" evidence="1">
    <location>
        <begin position="576"/>
        <end position="673"/>
    </location>
</feature>
<feature type="domain" description="GYF" evidence="2">
    <location>
        <begin position="707"/>
        <end position="758"/>
    </location>
</feature>
<accession>A0A2H6KCX5</accession>
<feature type="compositionally biased region" description="Basic and acidic residues" evidence="1">
    <location>
        <begin position="56"/>
        <end position="125"/>
    </location>
</feature>
<reference evidence="3 4" key="1">
    <citation type="journal article" date="2017" name="BMC Genomics">
        <title>Whole-genome assembly of Babesia ovata and comparative genomics between closely related pathogens.</title>
        <authorList>
            <person name="Yamagishi J."/>
            <person name="Asada M."/>
            <person name="Hakimi H."/>
            <person name="Tanaka T.Q."/>
            <person name="Sugimoto C."/>
            <person name="Kawazu S."/>
        </authorList>
    </citation>
    <scope>NUCLEOTIDE SEQUENCE [LARGE SCALE GENOMIC DNA]</scope>
    <source>
        <strain evidence="3 4">Miyake</strain>
    </source>
</reference>
<dbReference type="Pfam" id="PF02213">
    <property type="entry name" value="GYF"/>
    <property type="match status" value="1"/>
</dbReference>
<feature type="region of interest" description="Disordered" evidence="1">
    <location>
        <begin position="1"/>
        <end position="125"/>
    </location>
</feature>
<proteinExistence type="predicted"/>
<dbReference type="InterPro" id="IPR003169">
    <property type="entry name" value="GYF"/>
</dbReference>
<feature type="compositionally biased region" description="Polar residues" evidence="1">
    <location>
        <begin position="660"/>
        <end position="673"/>
    </location>
</feature>
<feature type="compositionally biased region" description="Polar residues" evidence="1">
    <location>
        <begin position="583"/>
        <end position="592"/>
    </location>
</feature>
<dbReference type="GeneID" id="39874618"/>
<sequence length="946" mass="104870">MFHPRPFGGIAGIFAKSSRSDPNNRNDGSTGQVPDSGAAVADAPGQQRAVSLHRNVPTEDGGKGFHRVLEGRRSIEEPKPLADPKVFSDMKMPADPKPFGERRPFGHSKPAPEHRRAPDLRHPQDNKTLSDMTGITEVLQQPAPVVPSVSSKSETLKPQLKIEIPAEAEQRAMSEAIYDKLYLLQLMMNMQRISTEQGVTVIENPPPKLKFLLSTVYVQHHTGPRDAGHGHREGFVGLYSHTAQSLFDQGEAGRKSMDIAPGQRRNYFDQRVPKGKESFVLGREGYDMPGYPKRGDLLEGDQHFADGHARWKTYDNNALRNDSKFGFERFKSPDGMGILDAEQELRAKGLEHLKQRASQFPSPGGASALHGGSDVSMQSLLHEQSPPDRYDVSEHYPPFDGSAHNDALLLGLERHAMHRPSADMHFNKSVMMPDAFGAVESTEQKLLQYTALAASVAQAQPVGGITSDASPWPSTSASDLKAPSVKAEDVFGSPLLKNSGNSVSFLERLLDKSFDTTEPGLDPSIAEATAQFQKSLQLSTEQRMQTQNRIEVQTQLQSHLILQSHLQSELEAQMQAPLHGRQHMSSQASLNMQHKMKAQMPLKSQHPLRSQLQSKPQQLKSQLPNKSQQLKSQSQNKLQPLSKSQQPLKAQPPLKPQIAPKSQSPLPLQMQSVPSSHANLHVNAQPQLPVQQQLQPHLQQTIPPTIDLQWQYMDFHGLVHGPFSSKQMYTWYINNFFNPNLKMRYNQMMPWTPFKDLYPVSSRAFLENPVGYTTEEPQTTTIHHQAPETPKVIVTPPTTSHSVEAVSADAAVQISESPQMSSQRWNKPDELKVDSLLDIMEKQKRQSVPKAVPKSTAPPEVPKPSPGWKVADIPGPSPVVASDDFPSLALGVEKVTKPKKKPVGTTTQQGNTMTLKAFMKHQAQTPENTRVHPRESFASKLMGNNK</sequence>
<dbReference type="EMBL" id="BDSA01000002">
    <property type="protein sequence ID" value="GBE60848.1"/>
    <property type="molecule type" value="Genomic_DNA"/>
</dbReference>
<dbReference type="OrthoDB" id="48509at2759"/>
<dbReference type="SUPFAM" id="SSF55277">
    <property type="entry name" value="GYF domain"/>
    <property type="match status" value="1"/>
</dbReference>
<dbReference type="Proteomes" id="UP000236319">
    <property type="component" value="Unassembled WGS sequence"/>
</dbReference>
<comment type="caution">
    <text evidence="3">The sequence shown here is derived from an EMBL/GenBank/DDBJ whole genome shotgun (WGS) entry which is preliminary data.</text>
</comment>
<evidence type="ECO:0000256" key="1">
    <source>
        <dbReference type="SAM" id="MobiDB-lite"/>
    </source>
</evidence>
<dbReference type="InterPro" id="IPR035445">
    <property type="entry name" value="GYF-like_dom_sf"/>
</dbReference>
<dbReference type="VEuPathDB" id="PiroplasmaDB:BOVATA_023410"/>
<dbReference type="Gene3D" id="3.30.1490.40">
    <property type="match status" value="1"/>
</dbReference>
<keyword evidence="4" id="KW-1185">Reference proteome</keyword>
<dbReference type="PROSITE" id="PS50829">
    <property type="entry name" value="GYF"/>
    <property type="match status" value="1"/>
</dbReference>
<feature type="region of interest" description="Disordered" evidence="1">
    <location>
        <begin position="922"/>
        <end position="946"/>
    </location>
</feature>
<evidence type="ECO:0000313" key="3">
    <source>
        <dbReference type="EMBL" id="GBE60848.1"/>
    </source>
</evidence>
<evidence type="ECO:0000259" key="2">
    <source>
        <dbReference type="PROSITE" id="PS50829"/>
    </source>
</evidence>
<evidence type="ECO:0000313" key="4">
    <source>
        <dbReference type="Proteomes" id="UP000236319"/>
    </source>
</evidence>
<name>A0A2H6KCX5_9APIC</name>
<organism evidence="3 4">
    <name type="scientific">Babesia ovata</name>
    <dbReference type="NCBI Taxonomy" id="189622"/>
    <lineage>
        <taxon>Eukaryota</taxon>
        <taxon>Sar</taxon>
        <taxon>Alveolata</taxon>
        <taxon>Apicomplexa</taxon>
        <taxon>Aconoidasida</taxon>
        <taxon>Piroplasmida</taxon>
        <taxon>Babesiidae</taxon>
        <taxon>Babesia</taxon>
    </lineage>
</organism>
<gene>
    <name evidence="3" type="ORF">BOVATA_023410</name>
</gene>
<feature type="compositionally biased region" description="Low complexity" evidence="1">
    <location>
        <begin position="610"/>
        <end position="652"/>
    </location>
</feature>
<feature type="region of interest" description="Disordered" evidence="1">
    <location>
        <begin position="843"/>
        <end position="868"/>
    </location>
</feature>